<reference evidence="1 3" key="1">
    <citation type="submission" date="2019-10" db="EMBL/GenBank/DDBJ databases">
        <title>Complete genome sequencing of drug resistant plasmids in Kluyvera intermedia.</title>
        <authorList>
            <person name="Ke C."/>
            <person name="Jian S."/>
        </authorList>
    </citation>
    <scope>NUCLEOTIDE SEQUENCE [LARGE SCALE GENOMIC DNA]</scope>
    <source>
        <strain evidence="1 3">N2-1</strain>
    </source>
</reference>
<dbReference type="Proteomes" id="UP000344450">
    <property type="component" value="Chromosome"/>
</dbReference>
<dbReference type="EMBL" id="CP045845">
    <property type="protein sequence ID" value="QGH32301.1"/>
    <property type="molecule type" value="Genomic_DNA"/>
</dbReference>
<gene>
    <name evidence="1" type="ORF">GHC21_18365</name>
    <name evidence="2" type="ORF">QBD33_18725</name>
</gene>
<sequence>MDGAGFYQLVADEYSLSGTKIMRLDHILLPLMRMLMKSFPLSEMRCNSGLTWAAVQGIL</sequence>
<dbReference type="OrthoDB" id="6626498at2"/>
<evidence type="ECO:0000313" key="2">
    <source>
        <dbReference type="EMBL" id="WGL58437.1"/>
    </source>
</evidence>
<evidence type="ECO:0000313" key="3">
    <source>
        <dbReference type="Proteomes" id="UP000344450"/>
    </source>
</evidence>
<dbReference type="AlphaFoldDB" id="A0A5Q2U4R9"/>
<evidence type="ECO:0000313" key="1">
    <source>
        <dbReference type="EMBL" id="QGH32301.1"/>
    </source>
</evidence>
<dbReference type="AntiFam" id="ANF00260">
    <property type="entry name" value="Protein of unknown function (DUF2575)"/>
</dbReference>
<keyword evidence="3" id="KW-1185">Reference proteome</keyword>
<dbReference type="EMBL" id="CP123488">
    <property type="protein sequence ID" value="WGL58437.1"/>
    <property type="molecule type" value="Genomic_DNA"/>
</dbReference>
<proteinExistence type="predicted"/>
<name>A0A5Q2U4R9_KLUIN</name>
<organism evidence="2 4">
    <name type="scientific">Kluyvera intermedia</name>
    <name type="common">Enterobacter intermedius</name>
    <dbReference type="NCBI Taxonomy" id="61648"/>
    <lineage>
        <taxon>Bacteria</taxon>
        <taxon>Pseudomonadati</taxon>
        <taxon>Pseudomonadota</taxon>
        <taxon>Gammaproteobacteria</taxon>
        <taxon>Enterobacterales</taxon>
        <taxon>Enterobacteriaceae</taxon>
        <taxon>Kluyvera</taxon>
    </lineage>
</organism>
<accession>A0A5Q2U4R9</accession>
<dbReference type="Proteomes" id="UP001177527">
    <property type="component" value="Chromosome"/>
</dbReference>
<protein>
    <submittedName>
        <fullName evidence="1">DUF2575 domain-containing protein</fullName>
    </submittedName>
    <submittedName>
        <fullName evidence="2">DUF2575 family protein</fullName>
    </submittedName>
</protein>
<reference evidence="2" key="2">
    <citation type="submission" date="2023-04" db="EMBL/GenBank/DDBJ databases">
        <title>APH(3)-Id, a novel chromosomal aminoglycoside phosphotransferase, identified from an environmental isolate of Kluyvera intermedia DW18.</title>
        <authorList>
            <person name="Sha Y."/>
        </authorList>
    </citation>
    <scope>NUCLEOTIDE SEQUENCE</scope>
    <source>
        <strain evidence="2">DW18</strain>
    </source>
</reference>
<evidence type="ECO:0000313" key="4">
    <source>
        <dbReference type="Proteomes" id="UP001177527"/>
    </source>
</evidence>